<evidence type="ECO:0000256" key="4">
    <source>
        <dbReference type="ARBA" id="ARBA00022475"/>
    </source>
</evidence>
<dbReference type="InterPro" id="IPR007690">
    <property type="entry name" value="T2SS_GspM"/>
</dbReference>
<organism evidence="12 13">
    <name type="scientific">Marinomonas aquimarina</name>
    <dbReference type="NCBI Taxonomy" id="295068"/>
    <lineage>
        <taxon>Bacteria</taxon>
        <taxon>Pseudomonadati</taxon>
        <taxon>Pseudomonadota</taxon>
        <taxon>Gammaproteobacteria</taxon>
        <taxon>Oceanospirillales</taxon>
        <taxon>Oceanospirillaceae</taxon>
        <taxon>Marinomonas</taxon>
    </lineage>
</organism>
<sequence length="170" mass="19572">MKGWLMHQYEQSHGLQKSWHWYRARTGREQLLLRCAGILLLALSCYWLLLSPLLVAQSEAELRLTQAQQQYQTLQMQAQQLMGVGQGERFEDRDNDALRRILAQTAAKAQFSADRVMLDGDSRLQIWAADVPFVRVASWLNGLAQERVAIHQLQLERVSEGQVDLRITLD</sequence>
<proteinExistence type="inferred from homology"/>
<keyword evidence="4" id="KW-1003">Cell membrane</keyword>
<name>A0A1A8TIX6_9GAMM</name>
<dbReference type="InterPro" id="IPR023229">
    <property type="entry name" value="T2SS_M_periplasmic_sf"/>
</dbReference>
<dbReference type="AlphaFoldDB" id="A0A1A8TIX6"/>
<feature type="transmembrane region" description="Helical" evidence="11">
    <location>
        <begin position="31"/>
        <end position="49"/>
    </location>
</feature>
<evidence type="ECO:0000256" key="11">
    <source>
        <dbReference type="SAM" id="Phobius"/>
    </source>
</evidence>
<gene>
    <name evidence="12" type="ORF">MAQ5080_02267</name>
</gene>
<dbReference type="Proteomes" id="UP000092627">
    <property type="component" value="Unassembled WGS sequence"/>
</dbReference>
<evidence type="ECO:0000256" key="3">
    <source>
        <dbReference type="ARBA" id="ARBA00022448"/>
    </source>
</evidence>
<dbReference type="EMBL" id="FLOC01000012">
    <property type="protein sequence ID" value="SBS32453.1"/>
    <property type="molecule type" value="Genomic_DNA"/>
</dbReference>
<keyword evidence="3" id="KW-0813">Transport</keyword>
<keyword evidence="13" id="KW-1185">Reference proteome</keyword>
<evidence type="ECO:0000313" key="12">
    <source>
        <dbReference type="EMBL" id="SBS32453.1"/>
    </source>
</evidence>
<dbReference type="SUPFAM" id="SSF103054">
    <property type="entry name" value="General secretion pathway protein M, EpsM"/>
    <property type="match status" value="1"/>
</dbReference>
<dbReference type="STRING" id="295068.MAQ5080_02267"/>
<keyword evidence="7" id="KW-0653">Protein transport</keyword>
<dbReference type="GO" id="GO:0015628">
    <property type="term" value="P:protein secretion by the type II secretion system"/>
    <property type="evidence" value="ECO:0007669"/>
    <property type="project" value="InterPro"/>
</dbReference>
<protein>
    <submittedName>
        <fullName evidence="12">General secretion pathway, M protein</fullName>
    </submittedName>
</protein>
<dbReference type="Gene3D" id="3.30.1360.100">
    <property type="entry name" value="General secretion pathway protein M, EpsM"/>
    <property type="match status" value="1"/>
</dbReference>
<dbReference type="GO" id="GO:0005886">
    <property type="term" value="C:plasma membrane"/>
    <property type="evidence" value="ECO:0007669"/>
    <property type="project" value="UniProtKB-SubCell"/>
</dbReference>
<keyword evidence="10" id="KW-0175">Coiled coil</keyword>
<keyword evidence="6 11" id="KW-0812">Transmembrane</keyword>
<evidence type="ECO:0000256" key="7">
    <source>
        <dbReference type="ARBA" id="ARBA00022927"/>
    </source>
</evidence>
<reference evidence="12 13" key="1">
    <citation type="submission" date="2016-06" db="EMBL/GenBank/DDBJ databases">
        <authorList>
            <person name="Kjaerup R.B."/>
            <person name="Dalgaard T.S."/>
            <person name="Juul-Madsen H.R."/>
        </authorList>
    </citation>
    <scope>NUCLEOTIDE SEQUENCE [LARGE SCALE GENOMIC DNA]</scope>
    <source>
        <strain evidence="12 13">CECT 5080</strain>
    </source>
</reference>
<evidence type="ECO:0000256" key="10">
    <source>
        <dbReference type="SAM" id="Coils"/>
    </source>
</evidence>
<evidence type="ECO:0000313" key="13">
    <source>
        <dbReference type="Proteomes" id="UP000092627"/>
    </source>
</evidence>
<dbReference type="Pfam" id="PF04612">
    <property type="entry name" value="T2SSM"/>
    <property type="match status" value="1"/>
</dbReference>
<comment type="similarity">
    <text evidence="2">Belongs to the GSP M family.</text>
</comment>
<comment type="subcellular location">
    <subcellularLocation>
        <location evidence="1">Cell inner membrane</location>
        <topology evidence="1">Single-pass membrane protein</topology>
    </subcellularLocation>
</comment>
<keyword evidence="9 11" id="KW-0472">Membrane</keyword>
<dbReference type="OrthoDB" id="6104491at2"/>
<evidence type="ECO:0000256" key="5">
    <source>
        <dbReference type="ARBA" id="ARBA00022519"/>
    </source>
</evidence>
<accession>A0A1A8TIX6</accession>
<dbReference type="GO" id="GO:0015627">
    <property type="term" value="C:type II protein secretion system complex"/>
    <property type="evidence" value="ECO:0007669"/>
    <property type="project" value="InterPro"/>
</dbReference>
<evidence type="ECO:0000256" key="2">
    <source>
        <dbReference type="ARBA" id="ARBA00010637"/>
    </source>
</evidence>
<dbReference type="RefSeq" id="WP_067209893.1">
    <property type="nucleotide sequence ID" value="NZ_FLOC01000012.1"/>
</dbReference>
<evidence type="ECO:0000256" key="6">
    <source>
        <dbReference type="ARBA" id="ARBA00022692"/>
    </source>
</evidence>
<evidence type="ECO:0000256" key="1">
    <source>
        <dbReference type="ARBA" id="ARBA00004377"/>
    </source>
</evidence>
<keyword evidence="8 11" id="KW-1133">Transmembrane helix</keyword>
<feature type="coiled-coil region" evidence="10">
    <location>
        <begin position="57"/>
        <end position="84"/>
    </location>
</feature>
<evidence type="ECO:0000256" key="9">
    <source>
        <dbReference type="ARBA" id="ARBA00023136"/>
    </source>
</evidence>
<keyword evidence="5" id="KW-0997">Cell inner membrane</keyword>
<evidence type="ECO:0000256" key="8">
    <source>
        <dbReference type="ARBA" id="ARBA00022989"/>
    </source>
</evidence>